<evidence type="ECO:0000313" key="1">
    <source>
        <dbReference type="EMBL" id="JAH03176.1"/>
    </source>
</evidence>
<protein>
    <submittedName>
        <fullName evidence="1">Uncharacterized protein</fullName>
    </submittedName>
</protein>
<reference evidence="1" key="2">
    <citation type="journal article" date="2015" name="Fish Shellfish Immunol.">
        <title>Early steps in the European eel (Anguilla anguilla)-Vibrio vulnificus interaction in the gills: Role of the RtxA13 toxin.</title>
        <authorList>
            <person name="Callol A."/>
            <person name="Pajuelo D."/>
            <person name="Ebbesson L."/>
            <person name="Teles M."/>
            <person name="MacKenzie S."/>
            <person name="Amaro C."/>
        </authorList>
    </citation>
    <scope>NUCLEOTIDE SEQUENCE</scope>
</reference>
<proteinExistence type="predicted"/>
<accession>A0A0E9PEW3</accession>
<organism evidence="1">
    <name type="scientific">Anguilla anguilla</name>
    <name type="common">European freshwater eel</name>
    <name type="synonym">Muraena anguilla</name>
    <dbReference type="NCBI Taxonomy" id="7936"/>
    <lineage>
        <taxon>Eukaryota</taxon>
        <taxon>Metazoa</taxon>
        <taxon>Chordata</taxon>
        <taxon>Craniata</taxon>
        <taxon>Vertebrata</taxon>
        <taxon>Euteleostomi</taxon>
        <taxon>Actinopterygii</taxon>
        <taxon>Neopterygii</taxon>
        <taxon>Teleostei</taxon>
        <taxon>Anguilliformes</taxon>
        <taxon>Anguillidae</taxon>
        <taxon>Anguilla</taxon>
    </lineage>
</organism>
<sequence length="10" mass="1199">MICTQVIFPF</sequence>
<name>A0A0E9PEW3_ANGAN</name>
<reference evidence="1" key="1">
    <citation type="submission" date="2014-11" db="EMBL/GenBank/DDBJ databases">
        <authorList>
            <person name="Amaro Gonzalez C."/>
        </authorList>
    </citation>
    <scope>NUCLEOTIDE SEQUENCE</scope>
</reference>
<dbReference type="EMBL" id="GBXM01105401">
    <property type="protein sequence ID" value="JAH03176.1"/>
    <property type="molecule type" value="Transcribed_RNA"/>
</dbReference>